<sequence length="310" mass="34377">MLEVMLSLVHTPVNEILGLSQDFDEDWSVPAPLLGECPELTLGRSVAVPGSEITMLEDTSFEDIWNALEQYPSIQQINVTTTSSEVIARLGSFFFLTRLSVTYLADRPCLFDGYITHLRTLPYLTDLALARFDGVSFAFIAKAFVALKNLTIIGCTVRNESIPPDGLNRLKSLQLSTAIPPDTFRTMFAAAGSLSELSLSGGKTVAAFLAAPESRPWKTQKLLQRLTLATRVPLKRLGVDPEHLHAAMRSMPELKRLSTDSYDIRLFVGNYYPQVSLTWLTCTVCAADFPKISAVQERFWESVQPKAKKA</sequence>
<dbReference type="Gene3D" id="3.80.10.10">
    <property type="entry name" value="Ribonuclease Inhibitor"/>
    <property type="match status" value="1"/>
</dbReference>
<organism evidence="1 2">
    <name type="scientific">Haemaphysalis longicornis</name>
    <name type="common">Bush tick</name>
    <dbReference type="NCBI Taxonomy" id="44386"/>
    <lineage>
        <taxon>Eukaryota</taxon>
        <taxon>Metazoa</taxon>
        <taxon>Ecdysozoa</taxon>
        <taxon>Arthropoda</taxon>
        <taxon>Chelicerata</taxon>
        <taxon>Arachnida</taxon>
        <taxon>Acari</taxon>
        <taxon>Parasitiformes</taxon>
        <taxon>Ixodida</taxon>
        <taxon>Ixodoidea</taxon>
        <taxon>Ixodidae</taxon>
        <taxon>Haemaphysalinae</taxon>
        <taxon>Haemaphysalis</taxon>
    </lineage>
</organism>
<accession>A0A9J6GN34</accession>
<dbReference type="AlphaFoldDB" id="A0A9J6GN34"/>
<dbReference type="OrthoDB" id="6496648at2759"/>
<protein>
    <submittedName>
        <fullName evidence="1">Uncharacterized protein</fullName>
    </submittedName>
</protein>
<name>A0A9J6GN34_HAELO</name>
<dbReference type="Proteomes" id="UP000821853">
    <property type="component" value="Chromosome 5"/>
</dbReference>
<proteinExistence type="predicted"/>
<evidence type="ECO:0000313" key="2">
    <source>
        <dbReference type="Proteomes" id="UP000821853"/>
    </source>
</evidence>
<dbReference type="SUPFAM" id="SSF52047">
    <property type="entry name" value="RNI-like"/>
    <property type="match status" value="1"/>
</dbReference>
<reference evidence="1 2" key="1">
    <citation type="journal article" date="2020" name="Cell">
        <title>Large-Scale Comparative Analyses of Tick Genomes Elucidate Their Genetic Diversity and Vector Capacities.</title>
        <authorList>
            <consortium name="Tick Genome and Microbiome Consortium (TIGMIC)"/>
            <person name="Jia N."/>
            <person name="Wang J."/>
            <person name="Shi W."/>
            <person name="Du L."/>
            <person name="Sun Y."/>
            <person name="Zhan W."/>
            <person name="Jiang J.F."/>
            <person name="Wang Q."/>
            <person name="Zhang B."/>
            <person name="Ji P."/>
            <person name="Bell-Sakyi L."/>
            <person name="Cui X.M."/>
            <person name="Yuan T.T."/>
            <person name="Jiang B.G."/>
            <person name="Yang W.F."/>
            <person name="Lam T.T."/>
            <person name="Chang Q.C."/>
            <person name="Ding S.J."/>
            <person name="Wang X.J."/>
            <person name="Zhu J.G."/>
            <person name="Ruan X.D."/>
            <person name="Zhao L."/>
            <person name="Wei J.T."/>
            <person name="Ye R.Z."/>
            <person name="Que T.C."/>
            <person name="Du C.H."/>
            <person name="Zhou Y.H."/>
            <person name="Cheng J.X."/>
            <person name="Dai P.F."/>
            <person name="Guo W.B."/>
            <person name="Han X.H."/>
            <person name="Huang E.J."/>
            <person name="Li L.F."/>
            <person name="Wei W."/>
            <person name="Gao Y.C."/>
            <person name="Liu J.Z."/>
            <person name="Shao H.Z."/>
            <person name="Wang X."/>
            <person name="Wang C.C."/>
            <person name="Yang T.C."/>
            <person name="Huo Q.B."/>
            <person name="Li W."/>
            <person name="Chen H.Y."/>
            <person name="Chen S.E."/>
            <person name="Zhou L.G."/>
            <person name="Ni X.B."/>
            <person name="Tian J.H."/>
            <person name="Sheng Y."/>
            <person name="Liu T."/>
            <person name="Pan Y.S."/>
            <person name="Xia L.Y."/>
            <person name="Li J."/>
            <person name="Zhao F."/>
            <person name="Cao W.C."/>
        </authorList>
    </citation>
    <scope>NUCLEOTIDE SEQUENCE [LARGE SCALE GENOMIC DNA]</scope>
    <source>
        <strain evidence="1">HaeL-2018</strain>
    </source>
</reference>
<dbReference type="VEuPathDB" id="VectorBase:HLOH_051495"/>
<dbReference type="InterPro" id="IPR032675">
    <property type="entry name" value="LRR_dom_sf"/>
</dbReference>
<evidence type="ECO:0000313" key="1">
    <source>
        <dbReference type="EMBL" id="KAH9375992.1"/>
    </source>
</evidence>
<comment type="caution">
    <text evidence="1">The sequence shown here is derived from an EMBL/GenBank/DDBJ whole genome shotgun (WGS) entry which is preliminary data.</text>
</comment>
<keyword evidence="2" id="KW-1185">Reference proteome</keyword>
<gene>
    <name evidence="1" type="ORF">HPB48_017539</name>
</gene>
<dbReference type="EMBL" id="JABSTR010000007">
    <property type="protein sequence ID" value="KAH9375992.1"/>
    <property type="molecule type" value="Genomic_DNA"/>
</dbReference>